<dbReference type="PATRIC" id="fig|106634.4.peg.2161"/>
<keyword evidence="1" id="KW-0732">Signal</keyword>
<protein>
    <submittedName>
        <fullName evidence="2">Uncharacterized protein</fullName>
    </submittedName>
</protein>
<feature type="signal peptide" evidence="1">
    <location>
        <begin position="1"/>
        <end position="30"/>
    </location>
</feature>
<keyword evidence="3" id="KW-1185">Reference proteome</keyword>
<organism evidence="2 3">
    <name type="scientific">Thioalkalivibrio versutus</name>
    <dbReference type="NCBI Taxonomy" id="106634"/>
    <lineage>
        <taxon>Bacteria</taxon>
        <taxon>Pseudomonadati</taxon>
        <taxon>Pseudomonadota</taxon>
        <taxon>Gammaproteobacteria</taxon>
        <taxon>Chromatiales</taxon>
        <taxon>Ectothiorhodospiraceae</taxon>
        <taxon>Thioalkalivibrio</taxon>
    </lineage>
</organism>
<dbReference type="RefSeq" id="WP_047251575.1">
    <property type="nucleotide sequence ID" value="NZ_CP011367.1"/>
</dbReference>
<dbReference type="Proteomes" id="UP000064201">
    <property type="component" value="Chromosome"/>
</dbReference>
<dbReference type="EMBL" id="CP011367">
    <property type="protein sequence ID" value="AKJ95776.1"/>
    <property type="molecule type" value="Genomic_DNA"/>
</dbReference>
<feature type="chain" id="PRO_5002553867" evidence="1">
    <location>
        <begin position="31"/>
        <end position="318"/>
    </location>
</feature>
<proteinExistence type="predicted"/>
<dbReference type="AlphaFoldDB" id="A0A0G3GAE3"/>
<reference evidence="2 3" key="1">
    <citation type="submission" date="2015-04" db="EMBL/GenBank/DDBJ databases">
        <title>Complete Sequence for the Genome of the Thioalkalivibrio versutus D301.</title>
        <authorList>
            <person name="Mu T."/>
            <person name="Zhou J."/>
            <person name="Xu X."/>
        </authorList>
    </citation>
    <scope>NUCLEOTIDE SEQUENCE [LARGE SCALE GENOMIC DNA]</scope>
    <source>
        <strain evidence="2 3">D301</strain>
    </source>
</reference>
<gene>
    <name evidence="2" type="ORF">TVD_10580</name>
</gene>
<evidence type="ECO:0000256" key="1">
    <source>
        <dbReference type="SAM" id="SignalP"/>
    </source>
</evidence>
<sequence length="318" mass="34730">MRAIHALRGSVRAVGMVAAVALFAASQTVAAEPYRPFVLAYTESGTDVSGEAASVRERLEGADFRFLGEYPVSNDRHVVVVTHDDLLSVAGSEARGGYIAPIRVAVTAVDGELQVSYNNLEYFRHAYRLDRPVTSVANRLSSTLGAEREYGSEGGLSERDLGRYRYTFGMERFDAPYELASHGSRRAALSELDGNLASRVAGVSEVYRVDIPGQDVTVIGVAVREADGADQDSADLHQLGIVDVGEFRHTATVPLEIMVRGGEVEALHMRFRKALHFPDLRMLGDNSFMRLRSSPGALEETLKAVAGYQEQEDSGFEW</sequence>
<evidence type="ECO:0000313" key="2">
    <source>
        <dbReference type="EMBL" id="AKJ95776.1"/>
    </source>
</evidence>
<accession>A0A0G3GAE3</accession>
<dbReference type="KEGG" id="tvr:TVD_10580"/>
<name>A0A0G3GAE3_9GAMM</name>
<dbReference type="OrthoDB" id="9814711at2"/>
<dbReference type="STRING" id="106634.TVD_10580"/>
<evidence type="ECO:0000313" key="3">
    <source>
        <dbReference type="Proteomes" id="UP000064201"/>
    </source>
</evidence>